<dbReference type="Pfam" id="PF08239">
    <property type="entry name" value="SH3_3"/>
    <property type="match status" value="1"/>
</dbReference>
<name>A0ABV0JCI4_9CYAN</name>
<dbReference type="SMART" id="SM00287">
    <property type="entry name" value="SH3b"/>
    <property type="match status" value="1"/>
</dbReference>
<evidence type="ECO:0000259" key="1">
    <source>
        <dbReference type="PROSITE" id="PS51781"/>
    </source>
</evidence>
<organism evidence="2 3">
    <name type="scientific">Trichocoleus desertorum GB2-A4</name>
    <dbReference type="NCBI Taxonomy" id="2933944"/>
    <lineage>
        <taxon>Bacteria</taxon>
        <taxon>Bacillati</taxon>
        <taxon>Cyanobacteriota</taxon>
        <taxon>Cyanophyceae</taxon>
        <taxon>Leptolyngbyales</taxon>
        <taxon>Trichocoleusaceae</taxon>
        <taxon>Trichocoleus</taxon>
    </lineage>
</organism>
<gene>
    <name evidence="2" type="ORF">NC998_16825</name>
</gene>
<dbReference type="RefSeq" id="WP_190433288.1">
    <property type="nucleotide sequence ID" value="NZ_JAMPKM010000010.1"/>
</dbReference>
<dbReference type="EMBL" id="JAMPKM010000010">
    <property type="protein sequence ID" value="MEP0818765.1"/>
    <property type="molecule type" value="Genomic_DNA"/>
</dbReference>
<evidence type="ECO:0000313" key="3">
    <source>
        <dbReference type="Proteomes" id="UP001464891"/>
    </source>
</evidence>
<sequence>MKWSGLINLIKFLLGFALAIALLGLGGVVAARYLVTKLTAPPPRPAFANDKPLTNKAVTVSKPAAGNAQSSQVSSTASAPVLEPGAYQARVVQPIGLILRDGPGRDSNQIGGIEFNSRVVVLEESSDKQWQRVRLENSDRAGWVKAGNTERSN</sequence>
<accession>A0ABV0JCI4</accession>
<keyword evidence="3" id="KW-1185">Reference proteome</keyword>
<evidence type="ECO:0000313" key="2">
    <source>
        <dbReference type="EMBL" id="MEP0818765.1"/>
    </source>
</evidence>
<feature type="domain" description="SH3b" evidence="1">
    <location>
        <begin position="87"/>
        <end position="153"/>
    </location>
</feature>
<proteinExistence type="predicted"/>
<dbReference type="InterPro" id="IPR003646">
    <property type="entry name" value="SH3-like_bac-type"/>
</dbReference>
<dbReference type="Gene3D" id="2.30.30.40">
    <property type="entry name" value="SH3 Domains"/>
    <property type="match status" value="1"/>
</dbReference>
<protein>
    <submittedName>
        <fullName evidence="2">SH3 domain-containing protein</fullName>
    </submittedName>
</protein>
<reference evidence="2 3" key="1">
    <citation type="submission" date="2022-04" db="EMBL/GenBank/DDBJ databases">
        <title>Positive selection, recombination, and allopatry shape intraspecific diversity of widespread and dominant cyanobacteria.</title>
        <authorList>
            <person name="Wei J."/>
            <person name="Shu W."/>
            <person name="Hu C."/>
        </authorList>
    </citation>
    <scope>NUCLEOTIDE SEQUENCE [LARGE SCALE GENOMIC DNA]</scope>
    <source>
        <strain evidence="2 3">GB2-A4</strain>
    </source>
</reference>
<dbReference type="Proteomes" id="UP001464891">
    <property type="component" value="Unassembled WGS sequence"/>
</dbReference>
<dbReference type="PROSITE" id="PS51781">
    <property type="entry name" value="SH3B"/>
    <property type="match status" value="1"/>
</dbReference>
<comment type="caution">
    <text evidence="2">The sequence shown here is derived from an EMBL/GenBank/DDBJ whole genome shotgun (WGS) entry which is preliminary data.</text>
</comment>